<dbReference type="Gene3D" id="3.40.50.300">
    <property type="entry name" value="P-loop containing nucleotide triphosphate hydrolases"/>
    <property type="match status" value="1"/>
</dbReference>
<dbReference type="InterPro" id="IPR003714">
    <property type="entry name" value="PhoH"/>
</dbReference>
<dbReference type="GO" id="GO:0005829">
    <property type="term" value="C:cytosol"/>
    <property type="evidence" value="ECO:0007669"/>
    <property type="project" value="TreeGrafter"/>
</dbReference>
<proteinExistence type="inferred from homology"/>
<dbReference type="InterPro" id="IPR051451">
    <property type="entry name" value="PhoH2-like"/>
</dbReference>
<dbReference type="KEGG" id="pdh:B9T62_19230"/>
<organism evidence="5 6">
    <name type="scientific">Paenibacillus donghaensis</name>
    <dbReference type="NCBI Taxonomy" id="414771"/>
    <lineage>
        <taxon>Bacteria</taxon>
        <taxon>Bacillati</taxon>
        <taxon>Bacillota</taxon>
        <taxon>Bacilli</taxon>
        <taxon>Bacillales</taxon>
        <taxon>Paenibacillaceae</taxon>
        <taxon>Paenibacillus</taxon>
    </lineage>
</organism>
<feature type="domain" description="PIN" evidence="4">
    <location>
        <begin position="3"/>
        <end position="103"/>
    </location>
</feature>
<keyword evidence="2" id="KW-0067">ATP-binding</keyword>
<sequence length="396" mass="44869">MNNKFVIDTNALLLYLSMIDLDGEIIIPEIVLHELDRLKIGDSDTSYRARQAVRALKSKDSIIYDHEFGKQHPAALLSNDDVIVQCAVKHSAKLISGDFLAQLKATALGVEIYEPDGNTEEYSGYEEIVMDDNEIAEFYENMDINKYEINENQYIIIRNESGKLIEIAKWNGNKYITIRQGKYKTDMFGDFKPYDEHQICAMDSLETNQMTMIKGKAGAGKSVIALNYAWSQLEKNKYDKLIIFTNPVAAKNSAKLGYYPGTRDEKLLFSQTGTMLSAKFGGIEEVQHQIQTGKLVLLPFSDIRGFDSTGLKAIIWIIESQNLDIELMKTGISRVGDDCKLILDGDYYGQVDMDVYAGFNNGMRRVSEVYRGLDFYGEVELQHVHRSQMAKYADLL</sequence>
<evidence type="ECO:0000256" key="2">
    <source>
        <dbReference type="ARBA" id="ARBA00022840"/>
    </source>
</evidence>
<protein>
    <recommendedName>
        <fullName evidence="4">PIN domain-containing protein</fullName>
    </recommendedName>
</protein>
<evidence type="ECO:0000259" key="4">
    <source>
        <dbReference type="SMART" id="SM00670"/>
    </source>
</evidence>
<dbReference type="Pfam" id="PF02562">
    <property type="entry name" value="PhoH"/>
    <property type="match status" value="1"/>
</dbReference>
<dbReference type="SUPFAM" id="SSF52540">
    <property type="entry name" value="P-loop containing nucleoside triphosphate hydrolases"/>
    <property type="match status" value="1"/>
</dbReference>
<dbReference type="Proteomes" id="UP000249890">
    <property type="component" value="Chromosome"/>
</dbReference>
<dbReference type="OrthoDB" id="9773137at2"/>
<evidence type="ECO:0000313" key="6">
    <source>
        <dbReference type="Proteomes" id="UP000249890"/>
    </source>
</evidence>
<dbReference type="InterPro" id="IPR027417">
    <property type="entry name" value="P-loop_NTPase"/>
</dbReference>
<evidence type="ECO:0000313" key="5">
    <source>
        <dbReference type="EMBL" id="ASA22741.1"/>
    </source>
</evidence>
<dbReference type="AlphaFoldDB" id="A0A2Z2KQV7"/>
<keyword evidence="1" id="KW-0547">Nucleotide-binding</keyword>
<dbReference type="EMBL" id="CP021780">
    <property type="protein sequence ID" value="ASA22741.1"/>
    <property type="molecule type" value="Genomic_DNA"/>
</dbReference>
<keyword evidence="6" id="KW-1185">Reference proteome</keyword>
<reference evidence="5 6" key="1">
    <citation type="submission" date="2017-06" db="EMBL/GenBank/DDBJ databases">
        <title>Complete genome sequence of Paenibacillus donghaensis KCTC 13049T isolated from East Sea sediment, South Korea.</title>
        <authorList>
            <person name="Jung B.K."/>
            <person name="Hong S.-J."/>
            <person name="Shin J.-H."/>
        </authorList>
    </citation>
    <scope>NUCLEOTIDE SEQUENCE [LARGE SCALE GENOMIC DNA]</scope>
    <source>
        <strain evidence="5 6">KCTC 13049</strain>
    </source>
</reference>
<dbReference type="SUPFAM" id="SSF88723">
    <property type="entry name" value="PIN domain-like"/>
    <property type="match status" value="1"/>
</dbReference>
<dbReference type="Pfam" id="PF13638">
    <property type="entry name" value="PIN_4"/>
    <property type="match status" value="1"/>
</dbReference>
<name>A0A2Z2KQV7_9BACL</name>
<accession>A0A2Z2KQV7</accession>
<evidence type="ECO:0000256" key="3">
    <source>
        <dbReference type="ARBA" id="ARBA00046345"/>
    </source>
</evidence>
<dbReference type="PANTHER" id="PTHR30473:SF2">
    <property type="entry name" value="PIN DOMAIN-CONTAINING PROTEIN"/>
    <property type="match status" value="1"/>
</dbReference>
<comment type="similarity">
    <text evidence="3">In the N-terminal section; belongs to the PINc/VapC protein family.</text>
</comment>
<dbReference type="PANTHER" id="PTHR30473">
    <property type="entry name" value="PROTEIN PHOH"/>
    <property type="match status" value="1"/>
</dbReference>
<dbReference type="SMART" id="SM00670">
    <property type="entry name" value="PINc"/>
    <property type="match status" value="1"/>
</dbReference>
<dbReference type="Gene3D" id="3.40.50.1010">
    <property type="entry name" value="5'-nuclease"/>
    <property type="match status" value="1"/>
</dbReference>
<evidence type="ECO:0000256" key="1">
    <source>
        <dbReference type="ARBA" id="ARBA00022741"/>
    </source>
</evidence>
<dbReference type="RefSeq" id="WP_087916739.1">
    <property type="nucleotide sequence ID" value="NZ_CP021780.1"/>
</dbReference>
<dbReference type="GO" id="GO:0005524">
    <property type="term" value="F:ATP binding"/>
    <property type="evidence" value="ECO:0007669"/>
    <property type="project" value="UniProtKB-KW"/>
</dbReference>
<dbReference type="InterPro" id="IPR029060">
    <property type="entry name" value="PIN-like_dom_sf"/>
</dbReference>
<dbReference type="InterPro" id="IPR002716">
    <property type="entry name" value="PIN_dom"/>
</dbReference>
<gene>
    <name evidence="5" type="ORF">B9T62_19230</name>
</gene>